<dbReference type="RefSeq" id="WP_203000960.1">
    <property type="nucleotide sequence ID" value="NZ_JAEMEF010000010.1"/>
</dbReference>
<dbReference type="EMBL" id="JAEMEF010000010">
    <property type="protein sequence ID" value="MBL7560458.1"/>
    <property type="molecule type" value="Genomic_DNA"/>
</dbReference>
<dbReference type="Gene3D" id="3.40.50.2000">
    <property type="entry name" value="Glycogen Phosphorylase B"/>
    <property type="match status" value="1"/>
</dbReference>
<dbReference type="InterPro" id="IPR055259">
    <property type="entry name" value="YkvP/CgeB_Glyco_trans-like"/>
</dbReference>
<accession>A0ABS1WMV4</accession>
<sequence length="380" mass="43929">MKILLVGEYSRLHNSLKEGLVALGHEVTIIASGDGFKNYDVDIDISSKLKNVRLFSFLNKIFTRLFKLNFIAVENAYRFKKQLPKLKNYDVVQLINEDALHINPKQQIRLLKQLKTQNKKLFLLCCGDDYITIKYYLQNTIKYSILTPYLEDKSLKGKYDYSLKYLSDSYKKLHDFIIKNSYGTIATDIDYHLPMQSHQHYLGLIPNPINIDSINYHSLSTKGKIVIFHGINKLSKIKKGNIYFEKALTIIKSKHPDKVTILSSENVPYKTYINTYNSAHIILDQVFGFDQGYNALEAMAKGKVVFTGAEKEWLDYYNIEANTIAINALPDVDYLAQKLEWLILNPNQIETISKNARAFVVKNHDYKTIAKQYVQTWKNA</sequence>
<evidence type="ECO:0000259" key="1">
    <source>
        <dbReference type="Pfam" id="PF13524"/>
    </source>
</evidence>
<gene>
    <name evidence="2" type="ORF">JAO71_11655</name>
</gene>
<reference evidence="2 3" key="1">
    <citation type="submission" date="2020-12" db="EMBL/GenBank/DDBJ databases">
        <title>Olleya sediminilitoris sp. nov., isolated from a tidal flat.</title>
        <authorList>
            <person name="Park S."/>
            <person name="Yoon J.-H."/>
        </authorList>
    </citation>
    <scope>NUCLEOTIDE SEQUENCE [LARGE SCALE GENOMIC DNA]</scope>
    <source>
        <strain evidence="2 3">YSTF-M6</strain>
    </source>
</reference>
<name>A0ABS1WMV4_9FLAO</name>
<organism evidence="2 3">
    <name type="scientific">Olleya sediminilitoris</name>
    <dbReference type="NCBI Taxonomy" id="2795739"/>
    <lineage>
        <taxon>Bacteria</taxon>
        <taxon>Pseudomonadati</taxon>
        <taxon>Bacteroidota</taxon>
        <taxon>Flavobacteriia</taxon>
        <taxon>Flavobacteriales</taxon>
        <taxon>Flavobacteriaceae</taxon>
    </lineage>
</organism>
<protein>
    <submittedName>
        <fullName evidence="2">Glycosyltransferase</fullName>
    </submittedName>
</protein>
<dbReference type="Pfam" id="PF13524">
    <property type="entry name" value="Glyco_trans_1_2"/>
    <property type="match status" value="1"/>
</dbReference>
<feature type="domain" description="Spore protein YkvP/CgeB glycosyl transferase-like" evidence="1">
    <location>
        <begin position="260"/>
        <end position="374"/>
    </location>
</feature>
<evidence type="ECO:0000313" key="3">
    <source>
        <dbReference type="Proteomes" id="UP000605013"/>
    </source>
</evidence>
<evidence type="ECO:0000313" key="2">
    <source>
        <dbReference type="EMBL" id="MBL7560458.1"/>
    </source>
</evidence>
<comment type="caution">
    <text evidence="2">The sequence shown here is derived from an EMBL/GenBank/DDBJ whole genome shotgun (WGS) entry which is preliminary data.</text>
</comment>
<keyword evidence="3" id="KW-1185">Reference proteome</keyword>
<proteinExistence type="predicted"/>
<dbReference type="SUPFAM" id="SSF53756">
    <property type="entry name" value="UDP-Glycosyltransferase/glycogen phosphorylase"/>
    <property type="match status" value="1"/>
</dbReference>
<dbReference type="Proteomes" id="UP000605013">
    <property type="component" value="Unassembled WGS sequence"/>
</dbReference>